<evidence type="ECO:0000256" key="4">
    <source>
        <dbReference type="ARBA" id="ARBA00022989"/>
    </source>
</evidence>
<evidence type="ECO:0000256" key="3">
    <source>
        <dbReference type="ARBA" id="ARBA00022692"/>
    </source>
</evidence>
<comment type="subcellular location">
    <subcellularLocation>
        <location evidence="1">Cell membrane</location>
        <topology evidence="1">Multi-pass membrane protein</topology>
    </subcellularLocation>
    <subcellularLocation>
        <location evidence="6">Membrane</location>
        <topology evidence="6">Multi-pass membrane protein</topology>
    </subcellularLocation>
</comment>
<dbReference type="InterPro" id="IPR002898">
    <property type="entry name" value="MotA_ExbB_proton_chnl"/>
</dbReference>
<evidence type="ECO:0000256" key="1">
    <source>
        <dbReference type="ARBA" id="ARBA00004651"/>
    </source>
</evidence>
<comment type="caution">
    <text evidence="9">The sequence shown here is derived from an EMBL/GenBank/DDBJ whole genome shotgun (WGS) entry which is preliminary data.</text>
</comment>
<evidence type="ECO:0000256" key="6">
    <source>
        <dbReference type="RuleBase" id="RU004057"/>
    </source>
</evidence>
<keyword evidence="6" id="KW-0653">Protein transport</keyword>
<evidence type="ECO:0000313" key="10">
    <source>
        <dbReference type="Proteomes" id="UP000004079"/>
    </source>
</evidence>
<protein>
    <recommendedName>
        <fullName evidence="8">MotA/TolQ/ExbB proton channel domain-containing protein</fullName>
    </recommendedName>
</protein>
<name>D1QTN6_9BACT</name>
<dbReference type="GO" id="GO:0005886">
    <property type="term" value="C:plasma membrane"/>
    <property type="evidence" value="ECO:0007669"/>
    <property type="project" value="UniProtKB-SubCell"/>
</dbReference>
<dbReference type="EMBL" id="ACUZ02000039">
    <property type="protein sequence ID" value="EFB31215.1"/>
    <property type="molecule type" value="Genomic_DNA"/>
</dbReference>
<evidence type="ECO:0000256" key="7">
    <source>
        <dbReference type="SAM" id="Phobius"/>
    </source>
</evidence>
<feature type="domain" description="MotA/TolQ/ExbB proton channel" evidence="8">
    <location>
        <begin position="16"/>
        <end position="100"/>
    </location>
</feature>
<dbReference type="PANTHER" id="PTHR30625:SF3">
    <property type="entry name" value="TOL-PAL SYSTEM PROTEIN TOLQ"/>
    <property type="match status" value="1"/>
</dbReference>
<gene>
    <name evidence="9" type="ORF">HMPREF0971_02364</name>
</gene>
<organism evidence="9 10">
    <name type="scientific">Segatella oris F0302</name>
    <dbReference type="NCBI Taxonomy" id="649760"/>
    <lineage>
        <taxon>Bacteria</taxon>
        <taxon>Pseudomonadati</taxon>
        <taxon>Bacteroidota</taxon>
        <taxon>Bacteroidia</taxon>
        <taxon>Bacteroidales</taxon>
        <taxon>Prevotellaceae</taxon>
        <taxon>Segatella</taxon>
    </lineage>
</organism>
<dbReference type="AlphaFoldDB" id="D1QTN6"/>
<evidence type="ECO:0000256" key="5">
    <source>
        <dbReference type="ARBA" id="ARBA00023136"/>
    </source>
</evidence>
<dbReference type="PANTHER" id="PTHR30625">
    <property type="entry name" value="PROTEIN TOLQ"/>
    <property type="match status" value="1"/>
</dbReference>
<proteinExistence type="inferred from homology"/>
<keyword evidence="3 7" id="KW-0812">Transmembrane</keyword>
<feature type="transmembrane region" description="Helical" evidence="7">
    <location>
        <begin position="32"/>
        <end position="54"/>
    </location>
</feature>
<evidence type="ECO:0000256" key="2">
    <source>
        <dbReference type="ARBA" id="ARBA00022475"/>
    </source>
</evidence>
<reference evidence="9 10" key="1">
    <citation type="submission" date="2009-11" db="EMBL/GenBank/DDBJ databases">
        <authorList>
            <person name="Weinstock G."/>
            <person name="Sodergren E."/>
            <person name="Clifton S."/>
            <person name="Fulton L."/>
            <person name="Fulton B."/>
            <person name="Courtney L."/>
            <person name="Fronick C."/>
            <person name="Harrison M."/>
            <person name="Strong C."/>
            <person name="Farmer C."/>
            <person name="Delahaunty K."/>
            <person name="Markovic C."/>
            <person name="Hall O."/>
            <person name="Minx P."/>
            <person name="Tomlinson C."/>
            <person name="Mitreva M."/>
            <person name="Nelson J."/>
            <person name="Hou S."/>
            <person name="Wollam A."/>
            <person name="Pepin K.H."/>
            <person name="Johnson M."/>
            <person name="Bhonagiri V."/>
            <person name="Nash W.E."/>
            <person name="Warren W."/>
            <person name="Chinwalla A."/>
            <person name="Mardis E.R."/>
            <person name="Wilson R.K."/>
        </authorList>
    </citation>
    <scope>NUCLEOTIDE SEQUENCE [LARGE SCALE GENOMIC DNA]</scope>
    <source>
        <strain evidence="9 10">F0302</strain>
    </source>
</reference>
<dbReference type="InterPro" id="IPR050790">
    <property type="entry name" value="ExbB/TolQ_transport"/>
</dbReference>
<keyword evidence="4 7" id="KW-1133">Transmembrane helix</keyword>
<keyword evidence="6" id="KW-0813">Transport</keyword>
<sequence>MLDNGKDHEDYTDYLITQYETETVKEVNLSRLLAKLGPVLGLIGTLISMSPALVGLSTGDISGMAYNMQVVFAATVVGLVISAVGLFTLQLKQRWFAQDVNNLDYVARILNQKEEHP</sequence>
<evidence type="ECO:0000259" key="8">
    <source>
        <dbReference type="Pfam" id="PF01618"/>
    </source>
</evidence>
<dbReference type="Pfam" id="PF01618">
    <property type="entry name" value="MotA_ExbB"/>
    <property type="match status" value="1"/>
</dbReference>
<dbReference type="STRING" id="649760.HMPREF0971_02364"/>
<evidence type="ECO:0000313" key="9">
    <source>
        <dbReference type="EMBL" id="EFB31215.1"/>
    </source>
</evidence>
<keyword evidence="5 7" id="KW-0472">Membrane</keyword>
<dbReference type="Proteomes" id="UP000004079">
    <property type="component" value="Unassembled WGS sequence"/>
</dbReference>
<feature type="transmembrane region" description="Helical" evidence="7">
    <location>
        <begin position="66"/>
        <end position="89"/>
    </location>
</feature>
<dbReference type="HOGENOM" id="CLU_171804_0_0_10"/>
<keyword evidence="2" id="KW-1003">Cell membrane</keyword>
<dbReference type="GO" id="GO:0017038">
    <property type="term" value="P:protein import"/>
    <property type="evidence" value="ECO:0007669"/>
    <property type="project" value="TreeGrafter"/>
</dbReference>
<accession>D1QTN6</accession>
<comment type="similarity">
    <text evidence="6">Belongs to the exbB/tolQ family.</text>
</comment>